<gene>
    <name evidence="3" type="ORF">DIU77_009215</name>
</gene>
<dbReference type="EMBL" id="QGUI02000096">
    <property type="protein sequence ID" value="MFO7192407.1"/>
    <property type="molecule type" value="Genomic_DNA"/>
</dbReference>
<dbReference type="PANTHER" id="PTHR11941:SF54">
    <property type="entry name" value="ENOYL-COA HYDRATASE, MITOCHONDRIAL"/>
    <property type="match status" value="1"/>
</dbReference>
<dbReference type="PANTHER" id="PTHR11941">
    <property type="entry name" value="ENOYL-COA HYDRATASE-RELATED"/>
    <property type="match status" value="1"/>
</dbReference>
<dbReference type="Pfam" id="PF00378">
    <property type="entry name" value="ECH_1"/>
    <property type="match status" value="1"/>
</dbReference>
<evidence type="ECO:0000256" key="2">
    <source>
        <dbReference type="RuleBase" id="RU003707"/>
    </source>
</evidence>
<protein>
    <submittedName>
        <fullName evidence="3">Enoyl-CoA hydratase/isomerase family protein</fullName>
    </submittedName>
</protein>
<dbReference type="SUPFAM" id="SSF52096">
    <property type="entry name" value="ClpP/crotonase"/>
    <property type="match status" value="1"/>
</dbReference>
<sequence length="257" mass="28029">MRERYGMLKVAVEDGIALVGLDRADKLNALPCEFWTDIQDLLTDAEAAEAVRVLVLYGEGRCFSVGGDINGFGELSDIPDRRRYQELAFAAFRALENFPKPTIAAVHGYALGGGCELTMVSDVVVADRTAEFGTPEASVGLMPGLGVVRGRANTNLHWMKYLVFTGERLSAEDARLAGLVNFVVPDGQHVEEAKRLARLMAAKPATALRVAKRILSRGSDEGYDYAVEATALLHSTEDQHEGVAAFQQRRAPKFSDR</sequence>
<comment type="similarity">
    <text evidence="1 2">Belongs to the enoyl-CoA hydratase/isomerase family.</text>
</comment>
<reference evidence="3 4" key="1">
    <citation type="journal article" date="2021" name="BMC Genomics">
        <title>Genome-resolved metagenome and metatranscriptome analyses of thermophilic composting reveal key bacterial players and their metabolic interactions.</title>
        <authorList>
            <person name="Braga L.P.P."/>
            <person name="Pereira R.V."/>
            <person name="Martins L.F."/>
            <person name="Moura L.M.S."/>
            <person name="Sanchez F.B."/>
            <person name="Patane J.S.L."/>
            <person name="da Silva A.M."/>
            <person name="Setubal J.C."/>
        </authorList>
    </citation>
    <scope>NUCLEOTIDE SEQUENCE [LARGE SCALE GENOMIC DNA]</scope>
    <source>
        <strain evidence="3">ZC4RG45</strain>
    </source>
</reference>
<organism evidence="3 4">
    <name type="scientific">Thermocrispum agreste</name>
    <dbReference type="NCBI Taxonomy" id="37925"/>
    <lineage>
        <taxon>Bacteria</taxon>
        <taxon>Bacillati</taxon>
        <taxon>Actinomycetota</taxon>
        <taxon>Actinomycetes</taxon>
        <taxon>Pseudonocardiales</taxon>
        <taxon>Pseudonocardiaceae</taxon>
        <taxon>Thermocrispum</taxon>
    </lineage>
</organism>
<comment type="caution">
    <text evidence="3">The sequence shown here is derived from an EMBL/GenBank/DDBJ whole genome shotgun (WGS) entry which is preliminary data.</text>
</comment>
<proteinExistence type="inferred from homology"/>
<dbReference type="InterPro" id="IPR029045">
    <property type="entry name" value="ClpP/crotonase-like_dom_sf"/>
</dbReference>
<evidence type="ECO:0000313" key="4">
    <source>
        <dbReference type="Proteomes" id="UP000249324"/>
    </source>
</evidence>
<name>A0ABD6FH49_9PSEU</name>
<accession>A0ABD6FH49</accession>
<evidence type="ECO:0000256" key="1">
    <source>
        <dbReference type="ARBA" id="ARBA00005254"/>
    </source>
</evidence>
<dbReference type="CDD" id="cd06558">
    <property type="entry name" value="crotonase-like"/>
    <property type="match status" value="1"/>
</dbReference>
<dbReference type="InterPro" id="IPR018376">
    <property type="entry name" value="Enoyl-CoA_hyd/isom_CS"/>
</dbReference>
<dbReference type="PROSITE" id="PS00166">
    <property type="entry name" value="ENOYL_COA_HYDRATASE"/>
    <property type="match status" value="1"/>
</dbReference>
<dbReference type="Gene3D" id="3.90.226.10">
    <property type="entry name" value="2-enoyl-CoA Hydratase, Chain A, domain 1"/>
    <property type="match status" value="1"/>
</dbReference>
<dbReference type="GO" id="GO:0003824">
    <property type="term" value="F:catalytic activity"/>
    <property type="evidence" value="ECO:0007669"/>
    <property type="project" value="UniProtKB-ARBA"/>
</dbReference>
<dbReference type="Proteomes" id="UP000249324">
    <property type="component" value="Unassembled WGS sequence"/>
</dbReference>
<evidence type="ECO:0000313" key="3">
    <source>
        <dbReference type="EMBL" id="MFO7192407.1"/>
    </source>
</evidence>
<dbReference type="AlphaFoldDB" id="A0ABD6FH49"/>
<dbReference type="InterPro" id="IPR001753">
    <property type="entry name" value="Enoyl-CoA_hydra/iso"/>
</dbReference>